<protein>
    <submittedName>
        <fullName evidence="1">Uncharacterized protein</fullName>
    </submittedName>
</protein>
<gene>
    <name evidence="1" type="ORF">HYN86_13255</name>
</gene>
<reference evidence="1 2" key="1">
    <citation type="submission" date="2018-06" db="EMBL/GenBank/DDBJ databases">
        <title>Genome sequencing of Flavobacterium.</title>
        <authorList>
            <person name="Baek M.-G."/>
            <person name="Yi H."/>
        </authorList>
    </citation>
    <scope>NUCLEOTIDE SEQUENCE [LARGE SCALE GENOMIC DNA]</scope>
    <source>
        <strain evidence="1 2">HYN0086</strain>
    </source>
</reference>
<name>A0A344LUB8_9FLAO</name>
<evidence type="ECO:0000313" key="2">
    <source>
        <dbReference type="Proteomes" id="UP000251561"/>
    </source>
</evidence>
<proteinExistence type="predicted"/>
<keyword evidence="2" id="KW-1185">Reference proteome</keyword>
<dbReference type="EMBL" id="CP030261">
    <property type="protein sequence ID" value="AXB57510.1"/>
    <property type="molecule type" value="Genomic_DNA"/>
</dbReference>
<sequence>MTSQIDIYETKFGQLILSHGPENDFVWSGQINEFPIYIFTKDRNLSNNTIEFVETIVSDIEGYIETSILFMKQTIIREREKYNIKENEYLIILDKNYCPVDQPEFIFYENSSEWSIRFAEGIFSICDPFGIAVTFKFKTPLGVDNLEDSEYID</sequence>
<dbReference type="OrthoDB" id="2611054at2"/>
<evidence type="ECO:0000313" key="1">
    <source>
        <dbReference type="EMBL" id="AXB57510.1"/>
    </source>
</evidence>
<organism evidence="1 2">
    <name type="scientific">Flavobacterium fluviale</name>
    <dbReference type="NCBI Taxonomy" id="2249356"/>
    <lineage>
        <taxon>Bacteria</taxon>
        <taxon>Pseudomonadati</taxon>
        <taxon>Bacteroidota</taxon>
        <taxon>Flavobacteriia</taxon>
        <taxon>Flavobacteriales</taxon>
        <taxon>Flavobacteriaceae</taxon>
        <taxon>Flavobacterium</taxon>
    </lineage>
</organism>
<accession>A0A344LUB8</accession>
<dbReference type="RefSeq" id="WP_113678459.1">
    <property type="nucleotide sequence ID" value="NZ_CP030261.1"/>
</dbReference>
<dbReference type="KEGG" id="ffl:HYN86_13255"/>
<dbReference type="Proteomes" id="UP000251561">
    <property type="component" value="Chromosome"/>
</dbReference>
<dbReference type="AlphaFoldDB" id="A0A344LUB8"/>